<evidence type="ECO:0000313" key="6">
    <source>
        <dbReference type="Proteomes" id="UP001204643"/>
    </source>
</evidence>
<reference evidence="5" key="1">
    <citation type="submission" date="2022-07" db="EMBL/GenBank/DDBJ databases">
        <title>Identification and characterization of Bacillus thuringiensis and other Bacillus cereus group isolates from spinach by whole genome sequencing.</title>
        <authorList>
            <person name="Zao X."/>
            <person name="Zervas A."/>
            <person name="Hendriks M."/>
            <person name="Rajkovic A."/>
            <person name="Van Overbeek L."/>
            <person name="Hendriksen N.B."/>
            <person name="Uyttendaele M."/>
        </authorList>
    </citation>
    <scope>NUCLEOTIDE SEQUENCE</scope>
    <source>
        <strain evidence="5">781001F-1</strain>
    </source>
</reference>
<accession>A0AAW5L1M1</accession>
<gene>
    <name evidence="5" type="ORF">NPM19_25820</name>
</gene>
<feature type="domain" description="HTH tetR-type" evidence="4">
    <location>
        <begin position="12"/>
        <end position="72"/>
    </location>
</feature>
<dbReference type="InterPro" id="IPR009057">
    <property type="entry name" value="Homeodomain-like_sf"/>
</dbReference>
<name>A0AAW5L1M1_BACCE</name>
<dbReference type="InterPro" id="IPR001647">
    <property type="entry name" value="HTH_TetR"/>
</dbReference>
<sequence>MLVLRKSREDSIHSQKYIMEALSALLHEHKLQDITVTAICKKAGVARVTFYKYYRNVYDVVQVSVDEIVQQFLKEVDSLDPYESMQLIIEYIIEGFVSAQKPSGKLIDANISSMMLDYLNYTMEKVFQADITRNHDISRMQILFLAGGIYNIVNDWIKRGAKESPQALAAKIYEILPYGTTDTRNLANS</sequence>
<dbReference type="InterPro" id="IPR050624">
    <property type="entry name" value="HTH-type_Tx_Regulator"/>
</dbReference>
<evidence type="ECO:0000256" key="2">
    <source>
        <dbReference type="ARBA" id="ARBA00023125"/>
    </source>
</evidence>
<evidence type="ECO:0000313" key="5">
    <source>
        <dbReference type="EMBL" id="MCQ6288058.1"/>
    </source>
</evidence>
<organism evidence="5 6">
    <name type="scientific">Bacillus cereus</name>
    <dbReference type="NCBI Taxonomy" id="1396"/>
    <lineage>
        <taxon>Bacteria</taxon>
        <taxon>Bacillati</taxon>
        <taxon>Bacillota</taxon>
        <taxon>Bacilli</taxon>
        <taxon>Bacillales</taxon>
        <taxon>Bacillaceae</taxon>
        <taxon>Bacillus</taxon>
        <taxon>Bacillus cereus group</taxon>
    </lineage>
</organism>
<dbReference type="Proteomes" id="UP001204643">
    <property type="component" value="Unassembled WGS sequence"/>
</dbReference>
<dbReference type="PROSITE" id="PS50977">
    <property type="entry name" value="HTH_TETR_2"/>
    <property type="match status" value="1"/>
</dbReference>
<dbReference type="AlphaFoldDB" id="A0AAW5L1M1"/>
<dbReference type="Gene3D" id="1.10.357.10">
    <property type="entry name" value="Tetracycline Repressor, domain 2"/>
    <property type="match status" value="1"/>
</dbReference>
<dbReference type="PANTHER" id="PTHR43479:SF11">
    <property type="entry name" value="ACREF_ENVCD OPERON REPRESSOR-RELATED"/>
    <property type="match status" value="1"/>
</dbReference>
<dbReference type="EMBL" id="JANHEB010000057">
    <property type="protein sequence ID" value="MCQ6288058.1"/>
    <property type="molecule type" value="Genomic_DNA"/>
</dbReference>
<keyword evidence="1" id="KW-0678">Repressor</keyword>
<evidence type="ECO:0000256" key="3">
    <source>
        <dbReference type="PROSITE-ProRule" id="PRU00335"/>
    </source>
</evidence>
<evidence type="ECO:0000259" key="4">
    <source>
        <dbReference type="PROSITE" id="PS50977"/>
    </source>
</evidence>
<keyword evidence="2 3" id="KW-0238">DNA-binding</keyword>
<comment type="caution">
    <text evidence="5">The sequence shown here is derived from an EMBL/GenBank/DDBJ whole genome shotgun (WGS) entry which is preliminary data.</text>
</comment>
<dbReference type="InterPro" id="IPR039532">
    <property type="entry name" value="TetR_C_Firmicutes"/>
</dbReference>
<dbReference type="Pfam" id="PF14278">
    <property type="entry name" value="TetR_C_8"/>
    <property type="match status" value="1"/>
</dbReference>
<dbReference type="SUPFAM" id="SSF46689">
    <property type="entry name" value="Homeodomain-like"/>
    <property type="match status" value="1"/>
</dbReference>
<dbReference type="GO" id="GO:0003677">
    <property type="term" value="F:DNA binding"/>
    <property type="evidence" value="ECO:0007669"/>
    <property type="project" value="UniProtKB-UniRule"/>
</dbReference>
<feature type="DNA-binding region" description="H-T-H motif" evidence="3">
    <location>
        <begin position="35"/>
        <end position="54"/>
    </location>
</feature>
<protein>
    <submittedName>
        <fullName evidence="5">TetR/AcrR family transcriptional regulator</fullName>
    </submittedName>
</protein>
<proteinExistence type="predicted"/>
<dbReference type="PANTHER" id="PTHR43479">
    <property type="entry name" value="ACREF/ENVCD OPERON REPRESSOR-RELATED"/>
    <property type="match status" value="1"/>
</dbReference>
<evidence type="ECO:0000256" key="1">
    <source>
        <dbReference type="ARBA" id="ARBA00022491"/>
    </source>
</evidence>